<evidence type="ECO:0000313" key="1">
    <source>
        <dbReference type="EMBL" id="MCQ4165124.1"/>
    </source>
</evidence>
<organism evidence="1 2">
    <name type="scientific">Tahibacter harae</name>
    <dbReference type="NCBI Taxonomy" id="2963937"/>
    <lineage>
        <taxon>Bacteria</taxon>
        <taxon>Pseudomonadati</taxon>
        <taxon>Pseudomonadota</taxon>
        <taxon>Gammaproteobacteria</taxon>
        <taxon>Lysobacterales</taxon>
        <taxon>Rhodanobacteraceae</taxon>
        <taxon>Tahibacter</taxon>
    </lineage>
</organism>
<keyword evidence="2" id="KW-1185">Reference proteome</keyword>
<reference evidence="1" key="1">
    <citation type="submission" date="2022-07" db="EMBL/GenBank/DDBJ databases">
        <title>Tahibacter sp., a new gammaproteobacterium isolated from the silt sample collected at pig farm.</title>
        <authorList>
            <person name="Chen H."/>
        </authorList>
    </citation>
    <scope>NUCLEOTIDE SEQUENCE</scope>
    <source>
        <strain evidence="1">P2K</strain>
    </source>
</reference>
<evidence type="ECO:0000313" key="2">
    <source>
        <dbReference type="Proteomes" id="UP001165498"/>
    </source>
</evidence>
<comment type="caution">
    <text evidence="1">The sequence shown here is derived from an EMBL/GenBank/DDBJ whole genome shotgun (WGS) entry which is preliminary data.</text>
</comment>
<protein>
    <submittedName>
        <fullName evidence="1">Uncharacterized protein</fullName>
    </submittedName>
</protein>
<dbReference type="EMBL" id="JANFQO010000008">
    <property type="protein sequence ID" value="MCQ4165124.1"/>
    <property type="molecule type" value="Genomic_DNA"/>
</dbReference>
<name>A0ABT1QS59_9GAMM</name>
<accession>A0ABT1QS59</accession>
<dbReference type="Proteomes" id="UP001165498">
    <property type="component" value="Unassembled WGS sequence"/>
</dbReference>
<dbReference type="RefSeq" id="WP_255914189.1">
    <property type="nucleotide sequence ID" value="NZ_JANFQO010000008.1"/>
</dbReference>
<sequence>MGQAFHRRVKTPMAGTGRRRLDQDMIDDAWQRLQRDPRQPREIYLLDTSHGLQLKLGKPRECVTAAVLVGAYTKVVALEQLREDVGIAFNELAVAA</sequence>
<gene>
    <name evidence="1" type="ORF">NM961_10425</name>
</gene>
<proteinExistence type="predicted"/>